<proteinExistence type="predicted"/>
<feature type="signal peptide" evidence="4">
    <location>
        <begin position="1"/>
        <end position="21"/>
    </location>
</feature>
<feature type="coiled-coil region" evidence="2">
    <location>
        <begin position="773"/>
        <end position="804"/>
    </location>
</feature>
<gene>
    <name evidence="6" type="ORF">SMACR_09467</name>
</gene>
<feature type="compositionally biased region" description="Basic and acidic residues" evidence="3">
    <location>
        <begin position="84"/>
        <end position="103"/>
    </location>
</feature>
<dbReference type="GO" id="GO:0015074">
    <property type="term" value="P:DNA integration"/>
    <property type="evidence" value="ECO:0007669"/>
    <property type="project" value="InterPro"/>
</dbReference>
<protein>
    <recommendedName>
        <fullName evidence="5">Integrase catalytic domain-containing protein</fullName>
    </recommendedName>
</protein>
<dbReference type="GO" id="GO:0003723">
    <property type="term" value="F:RNA binding"/>
    <property type="evidence" value="ECO:0007669"/>
    <property type="project" value="UniProtKB-KW"/>
</dbReference>
<dbReference type="PANTHER" id="PTHR37984">
    <property type="entry name" value="PROTEIN CBG26694"/>
    <property type="match status" value="1"/>
</dbReference>
<evidence type="ECO:0000256" key="1">
    <source>
        <dbReference type="ARBA" id="ARBA00022884"/>
    </source>
</evidence>
<evidence type="ECO:0000256" key="4">
    <source>
        <dbReference type="SAM" id="SignalP"/>
    </source>
</evidence>
<feature type="region of interest" description="Disordered" evidence="3">
    <location>
        <begin position="59"/>
        <end position="140"/>
    </location>
</feature>
<evidence type="ECO:0000259" key="5">
    <source>
        <dbReference type="PROSITE" id="PS50994"/>
    </source>
</evidence>
<dbReference type="InterPro" id="IPR036397">
    <property type="entry name" value="RNaseH_sf"/>
</dbReference>
<dbReference type="Pfam" id="PF00665">
    <property type="entry name" value="rve"/>
    <property type="match status" value="1"/>
</dbReference>
<dbReference type="InterPro" id="IPR001584">
    <property type="entry name" value="Integrase_cat-core"/>
</dbReference>
<dbReference type="PROSITE" id="PS50994">
    <property type="entry name" value="INTEGRASE"/>
    <property type="match status" value="1"/>
</dbReference>
<evidence type="ECO:0000313" key="7">
    <source>
        <dbReference type="Proteomes" id="UP000433876"/>
    </source>
</evidence>
<dbReference type="EMBL" id="NMPR01000110">
    <property type="protein sequence ID" value="KAA8630226.1"/>
    <property type="molecule type" value="Genomic_DNA"/>
</dbReference>
<keyword evidence="2" id="KW-0175">Coiled coil</keyword>
<dbReference type="GO" id="GO:0005634">
    <property type="term" value="C:nucleus"/>
    <property type="evidence" value="ECO:0007669"/>
    <property type="project" value="UniProtKB-ARBA"/>
</dbReference>
<dbReference type="InterPro" id="IPR050951">
    <property type="entry name" value="Retrovirus_Pol_polyprotein"/>
</dbReference>
<name>A0A8S8ZMU3_SORMA</name>
<organism evidence="6 7">
    <name type="scientific">Sordaria macrospora</name>
    <dbReference type="NCBI Taxonomy" id="5147"/>
    <lineage>
        <taxon>Eukaryota</taxon>
        <taxon>Fungi</taxon>
        <taxon>Dikarya</taxon>
        <taxon>Ascomycota</taxon>
        <taxon>Pezizomycotina</taxon>
        <taxon>Sordariomycetes</taxon>
        <taxon>Sordariomycetidae</taxon>
        <taxon>Sordariales</taxon>
        <taxon>Sordariaceae</taxon>
        <taxon>Sordaria</taxon>
    </lineage>
</organism>
<keyword evidence="1" id="KW-0694">RNA-binding</keyword>
<feature type="region of interest" description="Disordered" evidence="3">
    <location>
        <begin position="610"/>
        <end position="680"/>
    </location>
</feature>
<sequence>MTKSLLSALVLALLLPQGLLPSPCTVNEPVQKPRKVVSGATAVSVLLPEGLAPCLSRASPRKEVRGLDPSDEALPVNSNSKGEILPRSRFARDGRNCEARPGDLPHNGSGIEEEIRRGEAGAEEDAQAKEEQDGDLDPEGVKLTEDMARKILSGEGLKHKRRLHKRLHGFINALAGIGTKETLSAAKLSLTVRLTRTDEDITVCEKVMLAELVELGRISEEDVTKFHEKADRSPKTVEQICKSCIPCARTKPSRRLRQGLLKPLSVPHAPWRDISIDYVTPLPKCLHLGQEFKHVAVVVDRLTKMRHFIPTVTMEPEELADRFIERVFSLHGLPDTVLSDRGSQFISRLWSTLCQRLGIVRRLTSAFHPQSNAQTERINVRMEKFLRLFINWAQINWARWLPIAEFAGNNMKSETTGQTPFFANYAFHPRMGIEPATPCQPNLSPQQQQEYFKGTELATRFKAVWDSVVMMSRQTQDRYKNNANMKRQDAPRYKVGYRVMLDTTNLVDGRPHKKYSAGSEGPFDILWADTHNVKLKLRTPVRLLIKVPRGLPCTSPALYILRCAPRLFGRTARMNSTIAEANRAHLSYILQQPLISHHCHAQRARYDLYDPSSLHSQPPRRLTSNPSTLQPLQRSPPSHPSQPDPQANRQHQRCPTPTPTPTASSPTAESLHIPNEYYPNPRTPTGPLLYVYGHLNAIGTLQLRKPGDKDKKHFLPEEVRKECVELAVYDNSRRVPGAGGRPVAVAIPMAPIARAPDGMSLSWYRPNQRDLLLQERERQLRRQTVELAREKEELEKQMQAERLRDRE</sequence>
<evidence type="ECO:0000313" key="6">
    <source>
        <dbReference type="EMBL" id="KAA8630226.1"/>
    </source>
</evidence>
<keyword evidence="4" id="KW-0732">Signal</keyword>
<dbReference type="AlphaFoldDB" id="A0A8S8ZMU3"/>
<reference evidence="6 7" key="1">
    <citation type="submission" date="2017-07" db="EMBL/GenBank/DDBJ databases">
        <title>Genome sequence of the Sordaria macrospora wild type strain R19027.</title>
        <authorList>
            <person name="Nowrousian M."/>
            <person name="Teichert I."/>
            <person name="Kueck U."/>
        </authorList>
    </citation>
    <scope>NUCLEOTIDE SEQUENCE [LARGE SCALE GENOMIC DNA]</scope>
    <source>
        <strain evidence="6 7">R19027</strain>
        <tissue evidence="6">Mycelium</tissue>
    </source>
</reference>
<comment type="caution">
    <text evidence="6">The sequence shown here is derived from an EMBL/GenBank/DDBJ whole genome shotgun (WGS) entry which is preliminary data.</text>
</comment>
<dbReference type="VEuPathDB" id="FungiDB:SMAC_09467"/>
<dbReference type="SUPFAM" id="SSF53098">
    <property type="entry name" value="Ribonuclease H-like"/>
    <property type="match status" value="1"/>
</dbReference>
<dbReference type="InterPro" id="IPR012337">
    <property type="entry name" value="RNaseH-like_sf"/>
</dbReference>
<evidence type="ECO:0000256" key="3">
    <source>
        <dbReference type="SAM" id="MobiDB-lite"/>
    </source>
</evidence>
<evidence type="ECO:0000256" key="2">
    <source>
        <dbReference type="SAM" id="Coils"/>
    </source>
</evidence>
<dbReference type="Proteomes" id="UP000433876">
    <property type="component" value="Unassembled WGS sequence"/>
</dbReference>
<feature type="chain" id="PRO_5035733763" description="Integrase catalytic domain-containing protein" evidence="4">
    <location>
        <begin position="22"/>
        <end position="807"/>
    </location>
</feature>
<dbReference type="Gene3D" id="3.30.420.10">
    <property type="entry name" value="Ribonuclease H-like superfamily/Ribonuclease H"/>
    <property type="match status" value="1"/>
</dbReference>
<feature type="compositionally biased region" description="Basic and acidic residues" evidence="3">
    <location>
        <begin position="113"/>
        <end position="131"/>
    </location>
</feature>
<accession>A0A8S8ZMU3</accession>
<feature type="domain" description="Integrase catalytic" evidence="5">
    <location>
        <begin position="266"/>
        <end position="428"/>
    </location>
</feature>
<dbReference type="PANTHER" id="PTHR37984:SF15">
    <property type="entry name" value="INTEGRASE CATALYTIC DOMAIN-CONTAINING PROTEIN"/>
    <property type="match status" value="1"/>
</dbReference>